<gene>
    <name evidence="2" type="ORF">AVDCRST_MAG89-4305</name>
</gene>
<name>A0A6J4MW34_9BACT</name>
<organism evidence="2">
    <name type="scientific">uncultured Gemmatimonadota bacterium</name>
    <dbReference type="NCBI Taxonomy" id="203437"/>
    <lineage>
        <taxon>Bacteria</taxon>
        <taxon>Pseudomonadati</taxon>
        <taxon>Gemmatimonadota</taxon>
        <taxon>environmental samples</taxon>
    </lineage>
</organism>
<sequence length="128" mass="12474">AHRDFRGHVADGAGGDLRGGRRASLRHHGHVRAGDAAVPAVAARAGDGERRLPAGGRRGAVRAQAAPRGGMGAGAAAGGRVARQPADVRRRAGPGRLRVGGDAAPAAPSAAARAHLVGVESGGAGTAL</sequence>
<evidence type="ECO:0000256" key="1">
    <source>
        <dbReference type="SAM" id="MobiDB-lite"/>
    </source>
</evidence>
<dbReference type="EMBL" id="CADCTV010000900">
    <property type="protein sequence ID" value="CAA9368197.1"/>
    <property type="molecule type" value="Genomic_DNA"/>
</dbReference>
<accession>A0A6J4MW34</accession>
<feature type="non-terminal residue" evidence="2">
    <location>
        <position position="128"/>
    </location>
</feature>
<feature type="region of interest" description="Disordered" evidence="1">
    <location>
        <begin position="1"/>
        <end position="104"/>
    </location>
</feature>
<feature type="compositionally biased region" description="Low complexity" evidence="1">
    <location>
        <begin position="34"/>
        <end position="45"/>
    </location>
</feature>
<protein>
    <submittedName>
        <fullName evidence="2">Uncharacterized protein</fullName>
    </submittedName>
</protein>
<feature type="compositionally biased region" description="Basic residues" evidence="1">
    <location>
        <begin position="20"/>
        <end position="31"/>
    </location>
</feature>
<feature type="non-terminal residue" evidence="2">
    <location>
        <position position="1"/>
    </location>
</feature>
<evidence type="ECO:0000313" key="2">
    <source>
        <dbReference type="EMBL" id="CAA9368197.1"/>
    </source>
</evidence>
<reference evidence="2" key="1">
    <citation type="submission" date="2020-02" db="EMBL/GenBank/DDBJ databases">
        <authorList>
            <person name="Meier V. D."/>
        </authorList>
    </citation>
    <scope>NUCLEOTIDE SEQUENCE</scope>
    <source>
        <strain evidence="2">AVDCRST_MAG89</strain>
    </source>
</reference>
<proteinExistence type="predicted"/>
<dbReference type="AlphaFoldDB" id="A0A6J4MW34"/>